<organism evidence="1">
    <name type="scientific">freshwater metagenome</name>
    <dbReference type="NCBI Taxonomy" id="449393"/>
    <lineage>
        <taxon>unclassified sequences</taxon>
        <taxon>metagenomes</taxon>
        <taxon>ecological metagenomes</taxon>
    </lineage>
</organism>
<name>A0A6J6H1E7_9ZZZZ</name>
<gene>
    <name evidence="1" type="ORF">UFOPK1808_01158</name>
</gene>
<dbReference type="AlphaFoldDB" id="A0A6J6H1E7"/>
<sequence length="301" mass="32949">MGFDNEITITGPFRAPRQMLADQEYDGHTSVHDDATADKLGLPGAPIEGPTHFSQFDPLGVAMWGQHWFEHGCISSHFENMVIEGEEVQATATRTSATSARIGAVKADGSSVLSGTMTLGPRHSETELDRRLHALKEPGELFIVDQLRVGDKSVPERVSMSMTESNGHLYPFSLQDKLAVITEPTSWYSGSETPWGRAVIPTEMVSVLAHKAGGVGKVRGPAVGLFIDLEIRVIEGPLFVDSEYELVHEIVGIGQSRRVESYWTRTYITDPETGVLVATVLLHQGVFKASYEKYPADKLAN</sequence>
<accession>A0A6J6H1E7</accession>
<dbReference type="EMBL" id="CAEZUL010000154">
    <property type="protein sequence ID" value="CAB4607501.1"/>
    <property type="molecule type" value="Genomic_DNA"/>
</dbReference>
<dbReference type="InterPro" id="IPR029069">
    <property type="entry name" value="HotDog_dom_sf"/>
</dbReference>
<evidence type="ECO:0000313" key="1">
    <source>
        <dbReference type="EMBL" id="CAB4607501.1"/>
    </source>
</evidence>
<proteinExistence type="predicted"/>
<protein>
    <submittedName>
        <fullName evidence="1">Unannotated protein</fullName>
    </submittedName>
</protein>
<reference evidence="1" key="1">
    <citation type="submission" date="2020-05" db="EMBL/GenBank/DDBJ databases">
        <authorList>
            <person name="Chiriac C."/>
            <person name="Salcher M."/>
            <person name="Ghai R."/>
            <person name="Kavagutti S V."/>
        </authorList>
    </citation>
    <scope>NUCLEOTIDE SEQUENCE</scope>
</reference>
<dbReference type="SUPFAM" id="SSF54637">
    <property type="entry name" value="Thioesterase/thiol ester dehydrase-isomerase"/>
    <property type="match status" value="1"/>
</dbReference>